<dbReference type="EMBL" id="WIND01000006">
    <property type="protein sequence ID" value="MSU89942.1"/>
    <property type="molecule type" value="Genomic_DNA"/>
</dbReference>
<feature type="compositionally biased region" description="Low complexity" evidence="1">
    <location>
        <begin position="237"/>
        <end position="246"/>
    </location>
</feature>
<keyword evidence="2" id="KW-1133">Transmembrane helix</keyword>
<keyword evidence="2" id="KW-0812">Transmembrane</keyword>
<comment type="caution">
    <text evidence="3">The sequence shown here is derived from an EMBL/GenBank/DDBJ whole genome shotgun (WGS) entry which is preliminary data.</text>
</comment>
<evidence type="ECO:0000313" key="4">
    <source>
        <dbReference type="Proteomes" id="UP000474957"/>
    </source>
</evidence>
<dbReference type="RefSeq" id="WP_154446429.1">
    <property type="nucleotide sequence ID" value="NZ_WIND01000006.1"/>
</dbReference>
<protein>
    <submittedName>
        <fullName evidence="3">DUF502 domain-containing protein</fullName>
    </submittedName>
</protein>
<reference evidence="3 4" key="1">
    <citation type="submission" date="2019-10" db="EMBL/GenBank/DDBJ databases">
        <title>Cognatihalovulum marinum gen. nov. sp. nov., a new member of the family Rhodobacteraceae isolated from deep seawater of the Northwest Indian Ocean.</title>
        <authorList>
            <person name="Ruan C."/>
            <person name="Wang J."/>
            <person name="Zheng X."/>
            <person name="Song L."/>
            <person name="Zhu Y."/>
            <person name="Huang Y."/>
            <person name="Lu Z."/>
            <person name="Du W."/>
            <person name="Huang L."/>
            <person name="Dai X."/>
        </authorList>
    </citation>
    <scope>NUCLEOTIDE SEQUENCE [LARGE SCALE GENOMIC DNA]</scope>
    <source>
        <strain evidence="3 4">2CG4</strain>
    </source>
</reference>
<name>A0A6L5Z1J1_9RHOB</name>
<organism evidence="3 4">
    <name type="scientific">Halovulum marinum</name>
    <dbReference type="NCBI Taxonomy" id="2662447"/>
    <lineage>
        <taxon>Bacteria</taxon>
        <taxon>Pseudomonadati</taxon>
        <taxon>Pseudomonadota</taxon>
        <taxon>Alphaproteobacteria</taxon>
        <taxon>Rhodobacterales</taxon>
        <taxon>Paracoccaceae</taxon>
        <taxon>Halovulum</taxon>
    </lineage>
</organism>
<dbReference type="AlphaFoldDB" id="A0A6L5Z1J1"/>
<proteinExistence type="predicted"/>
<dbReference type="InterPro" id="IPR007462">
    <property type="entry name" value="COV1-like"/>
</dbReference>
<feature type="transmembrane region" description="Helical" evidence="2">
    <location>
        <begin position="67"/>
        <end position="91"/>
    </location>
</feature>
<sequence>MAKKILQRRRARRNRPSLWHRTRTNFLTGLVIVAPVTLTIWVIWTAINFIDARVVPFVPDAYNPATYLGKNIAGFGVVIFLLFTAGVGALTKGLFGRQLVRWGESLFDRTPVVRSIYTAVKQIVETVLKQSGGSFQKACLIEYPRRGLWAVAFVSTETGGEIPAKAGRSEMVSVFLPTTPNPTSGFLLFVPRGDVVLLDMSVEEAAKLVISAGLVVPPTAEEIAAGRRPAPAPARPAAPRRVTAAK</sequence>
<dbReference type="Pfam" id="PF04367">
    <property type="entry name" value="DUF502"/>
    <property type="match status" value="1"/>
</dbReference>
<dbReference type="Proteomes" id="UP000474957">
    <property type="component" value="Unassembled WGS sequence"/>
</dbReference>
<feature type="region of interest" description="Disordered" evidence="1">
    <location>
        <begin position="223"/>
        <end position="246"/>
    </location>
</feature>
<evidence type="ECO:0000256" key="2">
    <source>
        <dbReference type="SAM" id="Phobius"/>
    </source>
</evidence>
<keyword evidence="4" id="KW-1185">Reference proteome</keyword>
<dbReference type="PANTHER" id="PTHR31876">
    <property type="entry name" value="COV-LIKE PROTEIN 1"/>
    <property type="match status" value="1"/>
</dbReference>
<evidence type="ECO:0000256" key="1">
    <source>
        <dbReference type="SAM" id="MobiDB-lite"/>
    </source>
</evidence>
<dbReference type="PANTHER" id="PTHR31876:SF26">
    <property type="entry name" value="PROTEIN LIKE COV 2"/>
    <property type="match status" value="1"/>
</dbReference>
<keyword evidence="2" id="KW-0472">Membrane</keyword>
<evidence type="ECO:0000313" key="3">
    <source>
        <dbReference type="EMBL" id="MSU89942.1"/>
    </source>
</evidence>
<feature type="transmembrane region" description="Helical" evidence="2">
    <location>
        <begin position="25"/>
        <end position="47"/>
    </location>
</feature>
<accession>A0A6L5Z1J1</accession>
<gene>
    <name evidence="3" type="ORF">GE300_10010</name>
</gene>